<dbReference type="InterPro" id="IPR046342">
    <property type="entry name" value="CBS_dom_sf"/>
</dbReference>
<dbReference type="SMART" id="SM00116">
    <property type="entry name" value="CBS"/>
    <property type="match status" value="2"/>
</dbReference>
<dbReference type="PANTHER" id="PTHR43080:SF2">
    <property type="entry name" value="CBS DOMAIN-CONTAINING PROTEIN"/>
    <property type="match status" value="1"/>
</dbReference>
<dbReference type="InterPro" id="IPR000644">
    <property type="entry name" value="CBS_dom"/>
</dbReference>
<comment type="caution">
    <text evidence="4">The sequence shown here is derived from an EMBL/GenBank/DDBJ whole genome shotgun (WGS) entry which is preliminary data.</text>
</comment>
<gene>
    <name evidence="4" type="ORF">D9R08_16925</name>
</gene>
<dbReference type="CDD" id="cd04622">
    <property type="entry name" value="CBS_pair_HRP1_like"/>
    <property type="match status" value="1"/>
</dbReference>
<sequence length="138" mass="14739">MKVLDIMSAPVITISVDCPVTRIAARMNGHGIGALPVVQDGRLAGIVTDRDLVVRVISGSGFASRKTAQDIMTPGAFWCRADHSVETLAALMGDHQVRRLPVLDGRDRLVGMVSLGDIAEHVSERLAGEALGEIVEDR</sequence>
<evidence type="ECO:0000256" key="2">
    <source>
        <dbReference type="PROSITE-ProRule" id="PRU00703"/>
    </source>
</evidence>
<dbReference type="Proteomes" id="UP000281343">
    <property type="component" value="Unassembled WGS sequence"/>
</dbReference>
<name>A0A3L9XW63_9RHOB</name>
<accession>A0A3L9XW63</accession>
<dbReference type="RefSeq" id="WP_121899261.1">
    <property type="nucleotide sequence ID" value="NZ_RCNT01000010.1"/>
</dbReference>
<feature type="domain" description="CBS" evidence="3">
    <location>
        <begin position="72"/>
        <end position="128"/>
    </location>
</feature>
<evidence type="ECO:0000313" key="5">
    <source>
        <dbReference type="Proteomes" id="UP000281343"/>
    </source>
</evidence>
<dbReference type="PROSITE" id="PS51371">
    <property type="entry name" value="CBS"/>
    <property type="match status" value="2"/>
</dbReference>
<dbReference type="Gene3D" id="3.10.580.10">
    <property type="entry name" value="CBS-domain"/>
    <property type="match status" value="1"/>
</dbReference>
<keyword evidence="1 2" id="KW-0129">CBS domain</keyword>
<organism evidence="4 5">
    <name type="scientific">Rhodophyticola porphyridii</name>
    <dbReference type="NCBI Taxonomy" id="1852017"/>
    <lineage>
        <taxon>Bacteria</taxon>
        <taxon>Pseudomonadati</taxon>
        <taxon>Pseudomonadota</taxon>
        <taxon>Alphaproteobacteria</taxon>
        <taxon>Rhodobacterales</taxon>
        <taxon>Roseobacteraceae</taxon>
        <taxon>Rhodophyticola</taxon>
    </lineage>
</organism>
<dbReference type="EMBL" id="RCNT01000010">
    <property type="protein sequence ID" value="RMA40851.1"/>
    <property type="molecule type" value="Genomic_DNA"/>
</dbReference>
<reference evidence="4 5" key="1">
    <citation type="submission" date="2018-10" db="EMBL/GenBank/DDBJ databases">
        <authorList>
            <person name="Jung H.S."/>
            <person name="Jeon C.O."/>
        </authorList>
    </citation>
    <scope>NUCLEOTIDE SEQUENCE [LARGE SCALE GENOMIC DNA]</scope>
    <source>
        <strain evidence="4 5">MA-7-27</strain>
    </source>
</reference>
<dbReference type="OrthoDB" id="9802114at2"/>
<evidence type="ECO:0000259" key="3">
    <source>
        <dbReference type="PROSITE" id="PS51371"/>
    </source>
</evidence>
<dbReference type="AlphaFoldDB" id="A0A3L9XW63"/>
<protein>
    <submittedName>
        <fullName evidence="4">CBS domain-containing protein</fullName>
    </submittedName>
</protein>
<dbReference type="PANTHER" id="PTHR43080">
    <property type="entry name" value="CBS DOMAIN-CONTAINING PROTEIN CBSX3, MITOCHONDRIAL"/>
    <property type="match status" value="1"/>
</dbReference>
<proteinExistence type="predicted"/>
<dbReference type="SUPFAM" id="SSF54631">
    <property type="entry name" value="CBS-domain pair"/>
    <property type="match status" value="1"/>
</dbReference>
<feature type="domain" description="CBS" evidence="3">
    <location>
        <begin position="7"/>
        <end position="64"/>
    </location>
</feature>
<keyword evidence="5" id="KW-1185">Reference proteome</keyword>
<dbReference type="Pfam" id="PF00571">
    <property type="entry name" value="CBS"/>
    <property type="match status" value="2"/>
</dbReference>
<evidence type="ECO:0000256" key="1">
    <source>
        <dbReference type="ARBA" id="ARBA00023122"/>
    </source>
</evidence>
<evidence type="ECO:0000313" key="4">
    <source>
        <dbReference type="EMBL" id="RMA40851.1"/>
    </source>
</evidence>
<dbReference type="InterPro" id="IPR051257">
    <property type="entry name" value="Diverse_CBS-Domain"/>
</dbReference>